<sequence length="410" mass="47623">MMSDSIESLVPEEKTLPRFTIRHELVIWFSVTFYVADLCLDLWVCAAHFDAGRPRSAWFIFFCILLPNLYAGYKSLQWYLRAHEILPIRRPSVWIIRVLFFPISPILRYMDAWIYGRRARQNWHNHNLAQERKNFENYLVENAEVALLRLVIIFLEDAPIVVLNLAQLLETPPGMWAMIPEGKPDPEIVRFGSVIAKLSCTMTLGVVHYMSCNKLAWHLANSQGKKTQDADSPSTKDTWENNKGVLSWTAEVTIYCWQLLAITSRVVAYALFWVVHFGLLWVPILVRWMLHTLWIYFDVAEMSLVNSIAFGGVYLFSFILRITLYYVITFGEHIIIAIIWHFGAPDNYFHTYGIGVMFGGTAGGVLFLTLYYSCCHPDKETVWIRQKLREVQEKARARRESRTADQLELP</sequence>
<organism evidence="8 9">
    <name type="scientific">Homarus americanus</name>
    <name type="common">American lobster</name>
    <dbReference type="NCBI Taxonomy" id="6706"/>
    <lineage>
        <taxon>Eukaryota</taxon>
        <taxon>Metazoa</taxon>
        <taxon>Ecdysozoa</taxon>
        <taxon>Arthropoda</taxon>
        <taxon>Crustacea</taxon>
        <taxon>Multicrustacea</taxon>
        <taxon>Malacostraca</taxon>
        <taxon>Eumalacostraca</taxon>
        <taxon>Eucarida</taxon>
        <taxon>Decapoda</taxon>
        <taxon>Pleocyemata</taxon>
        <taxon>Astacidea</taxon>
        <taxon>Nephropoidea</taxon>
        <taxon>Nephropidae</taxon>
        <taxon>Homarus</taxon>
    </lineage>
</organism>
<keyword evidence="9" id="KW-1185">Reference proteome</keyword>
<evidence type="ECO:0000256" key="1">
    <source>
        <dbReference type="ARBA" id="ARBA00004651"/>
    </source>
</evidence>
<dbReference type="EMBL" id="JAHLQT010003055">
    <property type="protein sequence ID" value="KAG7176557.1"/>
    <property type="molecule type" value="Genomic_DNA"/>
</dbReference>
<dbReference type="InterPro" id="IPR018629">
    <property type="entry name" value="XK-rel"/>
</dbReference>
<evidence type="ECO:0000256" key="4">
    <source>
        <dbReference type="ARBA" id="ARBA00022692"/>
    </source>
</evidence>
<feature type="transmembrane region" description="Helical" evidence="7">
    <location>
        <begin position="349"/>
        <end position="372"/>
    </location>
</feature>
<feature type="transmembrane region" description="Helical" evidence="7">
    <location>
        <begin position="25"/>
        <end position="44"/>
    </location>
</feature>
<evidence type="ECO:0000256" key="5">
    <source>
        <dbReference type="ARBA" id="ARBA00022989"/>
    </source>
</evidence>
<dbReference type="Pfam" id="PF09815">
    <property type="entry name" value="XK-related"/>
    <property type="match status" value="1"/>
</dbReference>
<dbReference type="GO" id="GO:0043652">
    <property type="term" value="P:engulfment of apoptotic cell"/>
    <property type="evidence" value="ECO:0007669"/>
    <property type="project" value="TreeGrafter"/>
</dbReference>
<feature type="transmembrane region" description="Helical" evidence="7">
    <location>
        <begin position="56"/>
        <end position="73"/>
    </location>
</feature>
<dbReference type="Proteomes" id="UP000747542">
    <property type="component" value="Unassembled WGS sequence"/>
</dbReference>
<keyword evidence="6 7" id="KW-0472">Membrane</keyword>
<name>A0A8J5NBF6_HOMAM</name>
<feature type="transmembrane region" description="Helical" evidence="7">
    <location>
        <begin position="294"/>
        <end position="316"/>
    </location>
</feature>
<evidence type="ECO:0000256" key="2">
    <source>
        <dbReference type="ARBA" id="ARBA00008789"/>
    </source>
</evidence>
<feature type="transmembrane region" description="Helical" evidence="7">
    <location>
        <begin position="323"/>
        <end position="343"/>
    </location>
</feature>
<evidence type="ECO:0000256" key="3">
    <source>
        <dbReference type="ARBA" id="ARBA00022475"/>
    </source>
</evidence>
<keyword evidence="5 7" id="KW-1133">Transmembrane helix</keyword>
<evidence type="ECO:0000256" key="6">
    <source>
        <dbReference type="ARBA" id="ARBA00023136"/>
    </source>
</evidence>
<dbReference type="PANTHER" id="PTHR16024">
    <property type="entry name" value="XK-RELATED PROTEIN"/>
    <property type="match status" value="1"/>
</dbReference>
<dbReference type="AlphaFoldDB" id="A0A8J5NBF6"/>
<keyword evidence="3" id="KW-1003">Cell membrane</keyword>
<dbReference type="InterPro" id="IPR050895">
    <property type="entry name" value="XK-related_scramblase"/>
</dbReference>
<comment type="caution">
    <text evidence="8">The sequence shown here is derived from an EMBL/GenBank/DDBJ whole genome shotgun (WGS) entry which is preliminary data.</text>
</comment>
<accession>A0A8J5NBF6</accession>
<comment type="subcellular location">
    <subcellularLocation>
        <location evidence="1">Cell membrane</location>
        <topology evidence="1">Multi-pass membrane protein</topology>
    </subcellularLocation>
    <subcellularLocation>
        <location evidence="7">Membrane</location>
        <topology evidence="7">Multi-pass membrane protein</topology>
    </subcellularLocation>
</comment>
<dbReference type="GO" id="GO:0070782">
    <property type="term" value="P:phosphatidylserine exposure on apoptotic cell surface"/>
    <property type="evidence" value="ECO:0007669"/>
    <property type="project" value="TreeGrafter"/>
</dbReference>
<proteinExistence type="inferred from homology"/>
<dbReference type="GO" id="GO:0005886">
    <property type="term" value="C:plasma membrane"/>
    <property type="evidence" value="ECO:0007669"/>
    <property type="project" value="UniProtKB-SubCell"/>
</dbReference>
<feature type="transmembrane region" description="Helical" evidence="7">
    <location>
        <begin position="266"/>
        <end position="288"/>
    </location>
</feature>
<comment type="similarity">
    <text evidence="2 7">Belongs to the XK family.</text>
</comment>
<keyword evidence="4 7" id="KW-0812">Transmembrane</keyword>
<protein>
    <recommendedName>
        <fullName evidence="7">XK-related protein</fullName>
    </recommendedName>
</protein>
<dbReference type="GO" id="GO:1902742">
    <property type="term" value="P:apoptotic process involved in development"/>
    <property type="evidence" value="ECO:0007669"/>
    <property type="project" value="TreeGrafter"/>
</dbReference>
<evidence type="ECO:0000313" key="9">
    <source>
        <dbReference type="Proteomes" id="UP000747542"/>
    </source>
</evidence>
<evidence type="ECO:0000313" key="8">
    <source>
        <dbReference type="EMBL" id="KAG7176557.1"/>
    </source>
</evidence>
<reference evidence="8" key="1">
    <citation type="journal article" date="2021" name="Sci. Adv.">
        <title>The American lobster genome reveals insights on longevity, neural, and immune adaptations.</title>
        <authorList>
            <person name="Polinski J.M."/>
            <person name="Zimin A.V."/>
            <person name="Clark K.F."/>
            <person name="Kohn A.B."/>
            <person name="Sadowski N."/>
            <person name="Timp W."/>
            <person name="Ptitsyn A."/>
            <person name="Khanna P."/>
            <person name="Romanova D.Y."/>
            <person name="Williams P."/>
            <person name="Greenwood S.J."/>
            <person name="Moroz L.L."/>
            <person name="Walt D.R."/>
            <person name="Bodnar A.G."/>
        </authorList>
    </citation>
    <scope>NUCLEOTIDE SEQUENCE</scope>
    <source>
        <strain evidence="8">GMGI-L3</strain>
    </source>
</reference>
<feature type="transmembrane region" description="Helical" evidence="7">
    <location>
        <begin position="93"/>
        <end position="110"/>
    </location>
</feature>
<dbReference type="PANTHER" id="PTHR16024:SF6">
    <property type="entry name" value="XK-RELATED PROTEIN"/>
    <property type="match status" value="1"/>
</dbReference>
<gene>
    <name evidence="8" type="primary">XKR4-L1</name>
    <name evidence="8" type="ORF">Hamer_G015356</name>
</gene>
<evidence type="ECO:0000256" key="7">
    <source>
        <dbReference type="RuleBase" id="RU910716"/>
    </source>
</evidence>